<evidence type="ECO:0000313" key="3">
    <source>
        <dbReference type="Proteomes" id="UP000321085"/>
    </source>
</evidence>
<dbReference type="PROSITE" id="PS51186">
    <property type="entry name" value="GNAT"/>
    <property type="match status" value="1"/>
</dbReference>
<dbReference type="Pfam" id="PF13527">
    <property type="entry name" value="Acetyltransf_9"/>
    <property type="match status" value="1"/>
</dbReference>
<dbReference type="Gene3D" id="3.40.630.30">
    <property type="match status" value="1"/>
</dbReference>
<dbReference type="SUPFAM" id="SSF55729">
    <property type="entry name" value="Acyl-CoA N-acyltransferases (Nat)"/>
    <property type="match status" value="1"/>
</dbReference>
<dbReference type="Proteomes" id="UP000321085">
    <property type="component" value="Unassembled WGS sequence"/>
</dbReference>
<dbReference type="GO" id="GO:0016747">
    <property type="term" value="F:acyltransferase activity, transferring groups other than amino-acyl groups"/>
    <property type="evidence" value="ECO:0007669"/>
    <property type="project" value="InterPro"/>
</dbReference>
<comment type="caution">
    <text evidence="2">The sequence shown here is derived from an EMBL/GenBank/DDBJ whole genome shotgun (WGS) entry which is preliminary data.</text>
</comment>
<dbReference type="AlphaFoldDB" id="A0A512BVF9"/>
<proteinExistence type="predicted"/>
<organism evidence="2 3">
    <name type="scientific">Microvirga aerophila</name>
    <dbReference type="NCBI Taxonomy" id="670291"/>
    <lineage>
        <taxon>Bacteria</taxon>
        <taxon>Pseudomonadati</taxon>
        <taxon>Pseudomonadota</taxon>
        <taxon>Alphaproteobacteria</taxon>
        <taxon>Hyphomicrobiales</taxon>
        <taxon>Methylobacteriaceae</taxon>
        <taxon>Microvirga</taxon>
    </lineage>
</organism>
<dbReference type="OrthoDB" id="9797178at2"/>
<evidence type="ECO:0000313" key="2">
    <source>
        <dbReference type="EMBL" id="GEO15948.1"/>
    </source>
</evidence>
<reference evidence="2 3" key="1">
    <citation type="submission" date="2019-07" db="EMBL/GenBank/DDBJ databases">
        <title>Whole genome shotgun sequence of Microvirga aerophila NBRC 106136.</title>
        <authorList>
            <person name="Hosoyama A."/>
            <person name="Uohara A."/>
            <person name="Ohji S."/>
            <person name="Ichikawa N."/>
        </authorList>
    </citation>
    <scope>NUCLEOTIDE SEQUENCE [LARGE SCALE GENOMIC DNA]</scope>
    <source>
        <strain evidence="2 3">NBRC 106136</strain>
    </source>
</reference>
<evidence type="ECO:0000259" key="1">
    <source>
        <dbReference type="PROSITE" id="PS51186"/>
    </source>
</evidence>
<protein>
    <submittedName>
        <fullName evidence="2">N-acetyltransferase</fullName>
    </submittedName>
</protein>
<name>A0A512BVF9_9HYPH</name>
<keyword evidence="2" id="KW-0808">Transferase</keyword>
<accession>A0A512BVF9</accession>
<dbReference type="RefSeq" id="WP_114188051.1">
    <property type="nucleotide sequence ID" value="NZ_BJYU01000051.1"/>
</dbReference>
<dbReference type="EMBL" id="BJYU01000051">
    <property type="protein sequence ID" value="GEO15948.1"/>
    <property type="molecule type" value="Genomic_DNA"/>
</dbReference>
<keyword evidence="3" id="KW-1185">Reference proteome</keyword>
<feature type="domain" description="N-acetyltransferase" evidence="1">
    <location>
        <begin position="3"/>
        <end position="145"/>
    </location>
</feature>
<gene>
    <name evidence="2" type="ORF">MAE02_36440</name>
</gene>
<sequence>MTFVIRPETPEDHAAIDAVHRGAFGGAAEAELVGTLRRNGDIVLSLVADADEIVGHVAFSRLALSHSPARASALAPLAVVKERQRRGIGSSLVREGLNRLAGSGEDLVLVLGDPAYYGRFGFTTEHAAGLQTPYDGSYLQALALTDEGRRARGPVRYARPFAEL</sequence>
<dbReference type="CDD" id="cd04301">
    <property type="entry name" value="NAT_SF"/>
    <property type="match status" value="1"/>
</dbReference>
<dbReference type="InterPro" id="IPR016181">
    <property type="entry name" value="Acyl_CoA_acyltransferase"/>
</dbReference>
<dbReference type="InterPro" id="IPR000182">
    <property type="entry name" value="GNAT_dom"/>
</dbReference>